<feature type="coiled-coil region" evidence="8">
    <location>
        <begin position="1548"/>
        <end position="1653"/>
    </location>
</feature>
<evidence type="ECO:0000256" key="7">
    <source>
        <dbReference type="ARBA" id="ARBA00023273"/>
    </source>
</evidence>
<keyword evidence="7" id="KW-0966">Cell projection</keyword>
<keyword evidence="3" id="KW-0963">Cytoplasm</keyword>
<keyword evidence="5 8" id="KW-0175">Coiled coil</keyword>
<dbReference type="PANTHER" id="PTHR18879">
    <property type="entry name" value="CENTROSOMAL PROTEIN OF 290 KDA"/>
    <property type="match status" value="1"/>
</dbReference>
<dbReference type="GO" id="GO:0035869">
    <property type="term" value="C:ciliary transition zone"/>
    <property type="evidence" value="ECO:0007669"/>
    <property type="project" value="TreeGrafter"/>
</dbReference>
<evidence type="ECO:0000256" key="9">
    <source>
        <dbReference type="SAM" id="MobiDB-lite"/>
    </source>
</evidence>
<feature type="coiled-coil region" evidence="8">
    <location>
        <begin position="83"/>
        <end position="414"/>
    </location>
</feature>
<sequence>MTVLSWENVLEFSANNLTEDLKDELGSELVKCDIESQSDVSKLQHMLKISQQILLYKNEQVEALTTEIDNLAAHQGEYEVQNRQSLQEEIDQLRAQLSQAARFKDLSKDDSALILQQEVAKLEVQNEQLLLELREKEKDFLNEKKETEKFAEQVTTLEKEKNELLRELSSLHREINDYSDTKSRLSTPLTPTGKEQDLTDTIRQKNRQITELLEDIQIIENENSTLKENLTVVRDELTVATKSVSELTNQSLSLKLALEETKEKLNTKNQEVSGLKNQVSELVSEKKIRDSQLDGLISALDVRVKQWQNLLNEKDAELKALKNQLLAYGSDNSQITGFAQVLRKREEQVEELQKQLKQATYDLEESADLLLKCKPQEGAAEVPKSLYDDLKLKLQFAEEEIKVLTKRAEHAELEAHTKAEQVSELIILLRERESGTSSESLIRELQKQKSIRDHHIDRLIQAGNSLQEETERLEYENIALREKFSVPKDEEIPIEGVKNRIQEEKLKLKQLEQELENAQATINSLKIDNRKLTKKLNLKVINQAPCKPISISPSSSDIEERVTLSQAPSTARIEDDASKFIDETLQTKLTEIINENEALRVGLHEVLESIHGQDGVHVQIKSQCLERLLEALDARHISGWYHPAMRLQAQLHNLQGFNSSLREQLYQAKVKETQLLEKLQHCNAFMGQVENYVSSLENTSVQDTQQSQPTIKQEELPAVSTGESTNINRNEDDRIQLEALEKKLEMTEQKLEEEKRNSENTKETLLKKIEDLKCVQMEIEAQLNELKSSWESMRKNPDSLQQQLADMTLRASSLAGECQRSERKCKALQDNENRLTVEKVKIEAKLDELTQSSRRDVELMAAEKNELLLDVARLEQLVENSVALSVHDDLKHQNFDLSIKYKALLNKQPAFISAGDALSKFEIENQRLIAETDSKINGMLKTLEKTFSNQDKAPSDQVSLLNEQLSASNAKLLVESQRAEYLAKVNQSLKDQLMETETRCQNLQSSLTEVEESCRKLELSEAILRDKLFSFIDSDSYNQLQKKCLDLEKRLVFMDSEHQRLTAECDLIRTSTSKFVVEHSIMQLKFDSLKRQVLELQSASDDKLLLGQLMQEVEFVREKSLKDEAEIEELKLKIQGLESTNHQLKIKLSESATVNVNCKDNFLRKQRLFQEIVAGLLEHWVDGIPRPTRECWVEKLRRLSEEKAFAWEQLKQALSVNDQKTIELLENQPMLKSNKLKLQSISLQLTAEKLEKRLELAESRLQKQEELSNRLEEELVTLDKEWENKLRKWTSSLVEISDSESEPKPVKEQKTDINTKDINKNLRAKLNQANGTLQKQAQKIKHLESEVRSLEKRLSSLQKQTAEKDGLLASKESTIRKLETEILDLTESLAKTEVNSVETLALKATIDSLQNIVNQKEETMRRYQTLLNESREERSSAEALLQKEMQNLQEKLNSVQVHSSNRGHKSDEGGENPPVHGYITKVHELEDELANVNTQVQNLSSQLSVAQQLANQWSNAATDAVQMNEQFDSKPGSSRMPKEETVASSKLLEDKDEEIAKLKKEVNTLKRRLIEKEENEKNLKQQVYDAKEQINSTEQQLTASKTELSRLKHQFNVKAHTVSSVREEQLKKKVKILEEQLERYVKEENEENKLRKERCAKEVEKWQASKKWQATNDKLKAQLKDSLTQLEASRSTVEKLKELLGKIEKDKMMLEIKLKNNQSKVHKSSVTQSLIEELQRENKRLEEELSLLRKTFNLTTGSTSLVSVIEAQDRKIKSLETYSKCSKSKSTVEEMEKLFEKLSTMQKLNHSLEEKNLELSIQLEDLKADQDIRRQDIYRNMQMSSQQKDQVQIKKLESELNMMRENYLNAMKQVSDLKTELRMRELQQSKRLSESDEIKQLRAQLNHKNALLSQVKVSLGRAVASGIHS</sequence>
<dbReference type="KEGG" id="btab:109041231"/>
<comment type="subcellular location">
    <subcellularLocation>
        <location evidence="1">Cytoplasm</location>
        <location evidence="1">Cytoskeleton</location>
        <location evidence="1">Cilium basal body</location>
    </subcellularLocation>
    <subcellularLocation>
        <location evidence="2">Cytoplasm</location>
        <location evidence="2">Cytoskeleton</location>
        <location evidence="2">Microtubule organizing center</location>
        <location evidence="2">Centrosome</location>
    </subcellularLocation>
</comment>
<proteinExistence type="predicted"/>
<evidence type="ECO:0000256" key="1">
    <source>
        <dbReference type="ARBA" id="ARBA00004120"/>
    </source>
</evidence>
<feature type="coiled-coil region" evidence="8">
    <location>
        <begin position="1791"/>
        <end position="1876"/>
    </location>
</feature>
<keyword evidence="11" id="KW-1185">Reference proteome</keyword>
<keyword evidence="4" id="KW-0970">Cilium biogenesis/degradation</keyword>
<dbReference type="PANTHER" id="PTHR18879:SF20">
    <property type="entry name" value="CENTROSOMAL PROTEIN OF 290 KDA"/>
    <property type="match status" value="1"/>
</dbReference>
<evidence type="ECO:0000256" key="6">
    <source>
        <dbReference type="ARBA" id="ARBA00023212"/>
    </source>
</evidence>
<feature type="region of interest" description="Disordered" evidence="9">
    <location>
        <begin position="1453"/>
        <end position="1476"/>
    </location>
</feature>
<dbReference type="GO" id="GO:1905515">
    <property type="term" value="P:non-motile cilium assembly"/>
    <property type="evidence" value="ECO:0007669"/>
    <property type="project" value="TreeGrafter"/>
</dbReference>
<feature type="coiled-coil region" evidence="8">
    <location>
        <begin position="730"/>
        <end position="877"/>
    </location>
</feature>
<feature type="coiled-coil region" evidence="8">
    <location>
        <begin position="456"/>
        <end position="535"/>
    </location>
</feature>
<evidence type="ECO:0000256" key="5">
    <source>
        <dbReference type="ARBA" id="ARBA00023054"/>
    </source>
</evidence>
<evidence type="ECO:0000313" key="10">
    <source>
        <dbReference type="EMBL" id="CAH0393831.1"/>
    </source>
</evidence>
<accession>A0A9P0AL05</accession>
<feature type="coiled-coil region" evidence="8">
    <location>
        <begin position="1120"/>
        <end position="1147"/>
    </location>
</feature>
<dbReference type="Proteomes" id="UP001152759">
    <property type="component" value="Chromosome 7"/>
</dbReference>
<evidence type="ECO:0000256" key="3">
    <source>
        <dbReference type="ARBA" id="ARBA00022490"/>
    </source>
</evidence>
<feature type="coiled-coil region" evidence="8">
    <location>
        <begin position="1686"/>
        <end position="1751"/>
    </location>
</feature>
<evidence type="ECO:0000256" key="8">
    <source>
        <dbReference type="SAM" id="Coils"/>
    </source>
</evidence>
<protein>
    <submittedName>
        <fullName evidence="10">Uncharacterized protein</fullName>
    </submittedName>
</protein>
<feature type="coiled-coil region" evidence="8">
    <location>
        <begin position="1482"/>
        <end position="1509"/>
    </location>
</feature>
<evidence type="ECO:0000313" key="11">
    <source>
        <dbReference type="Proteomes" id="UP001152759"/>
    </source>
</evidence>
<dbReference type="GO" id="GO:0097711">
    <property type="term" value="P:ciliary basal body-plasma membrane docking"/>
    <property type="evidence" value="ECO:0007669"/>
    <property type="project" value="TreeGrafter"/>
</dbReference>
<dbReference type="InterPro" id="IPR026201">
    <property type="entry name" value="Cep290"/>
</dbReference>
<keyword evidence="6" id="KW-0206">Cytoskeleton</keyword>
<reference evidence="10" key="1">
    <citation type="submission" date="2021-12" db="EMBL/GenBank/DDBJ databases">
        <authorList>
            <person name="King R."/>
        </authorList>
    </citation>
    <scope>NUCLEOTIDE SEQUENCE</scope>
</reference>
<evidence type="ECO:0000256" key="4">
    <source>
        <dbReference type="ARBA" id="ARBA00022794"/>
    </source>
</evidence>
<dbReference type="GO" id="GO:1905349">
    <property type="term" value="P:ciliary transition zone assembly"/>
    <property type="evidence" value="ECO:0007669"/>
    <property type="project" value="TreeGrafter"/>
</dbReference>
<feature type="coiled-coil region" evidence="8">
    <location>
        <begin position="986"/>
        <end position="1057"/>
    </location>
</feature>
<name>A0A9P0AL05_BEMTA</name>
<feature type="region of interest" description="Disordered" evidence="9">
    <location>
        <begin position="699"/>
        <end position="726"/>
    </location>
</feature>
<gene>
    <name evidence="10" type="ORF">BEMITA_LOCUS12190</name>
</gene>
<dbReference type="GO" id="GO:0034451">
    <property type="term" value="C:centriolar satellite"/>
    <property type="evidence" value="ECO:0007669"/>
    <property type="project" value="TreeGrafter"/>
</dbReference>
<feature type="compositionally biased region" description="Polar residues" evidence="9">
    <location>
        <begin position="699"/>
        <end position="711"/>
    </location>
</feature>
<organism evidence="10 11">
    <name type="scientific">Bemisia tabaci</name>
    <name type="common">Sweetpotato whitefly</name>
    <name type="synonym">Aleurodes tabaci</name>
    <dbReference type="NCBI Taxonomy" id="7038"/>
    <lineage>
        <taxon>Eukaryota</taxon>
        <taxon>Metazoa</taxon>
        <taxon>Ecdysozoa</taxon>
        <taxon>Arthropoda</taxon>
        <taxon>Hexapoda</taxon>
        <taxon>Insecta</taxon>
        <taxon>Pterygota</taxon>
        <taxon>Neoptera</taxon>
        <taxon>Paraneoptera</taxon>
        <taxon>Hemiptera</taxon>
        <taxon>Sternorrhyncha</taxon>
        <taxon>Aleyrodoidea</taxon>
        <taxon>Aleyrodidae</taxon>
        <taxon>Aleyrodinae</taxon>
        <taxon>Bemisia</taxon>
    </lineage>
</organism>
<evidence type="ECO:0000256" key="2">
    <source>
        <dbReference type="ARBA" id="ARBA00004300"/>
    </source>
</evidence>
<dbReference type="EMBL" id="OU963868">
    <property type="protein sequence ID" value="CAH0393831.1"/>
    <property type="molecule type" value="Genomic_DNA"/>
</dbReference>
<feature type="coiled-coil region" evidence="8">
    <location>
        <begin position="1240"/>
        <end position="1281"/>
    </location>
</feature>